<dbReference type="OrthoDB" id="6309115at2"/>
<dbReference type="GO" id="GO:0035591">
    <property type="term" value="F:signaling adaptor activity"/>
    <property type="evidence" value="ECO:0007669"/>
    <property type="project" value="TreeGrafter"/>
</dbReference>
<protein>
    <recommendedName>
        <fullName evidence="3">TIR domain-containing protein</fullName>
    </recommendedName>
</protein>
<dbReference type="Pfam" id="PF08477">
    <property type="entry name" value="Roc"/>
    <property type="match status" value="1"/>
</dbReference>
<sequence>MSAEVLKRIQQEQKAKTGVLDLSDCIFDSLPDELFELTWLKVLYLRVAYLNSVPDKLIKQQFPVFPTPSKRINWVELSHTQPLDKIQSPNLSLLSQLECLIADHAFENQETLSHINQLTRLRVLSATTRKTPFKLNLSKHLELVALNLEKTHIPSKLLGYLPKNLHFLQINEAEIEDTAWISSLKNIEHLNLSRNKITNMTPVNKLTGLKTLDLSFNPLKSIPSPVKLPNLRDLNISNTNVSEINELALFKNLNTLNASGLDLRNITEISSLKNLIDLSLWDNKIEDISPLSSLVKLEYIDLSDNIITDIFDLSRLIKLESLDLEGNEIKDVSPLSSLKELVSLDLDYNPITNIAPLTKLVSLKTLRLANCKISSPLQFASFMNLSELYINANPIEEKYSLSLAPHKNHLPEIKNLLLRLKDTNSEIKLPCKVAFLGNHSAGKSSLIHYLEKGKLNTNTRSTHILEVAYYVLPDKRKKQQDKLNNPALPDAIFYDFGGQDYYHGVYRVFMQHKALTCLLWKDKCNHTRQAKDSHGEMTQHFSLDYWLAQWQGLREAEEAKQTPLLLIQTHADNEPRGCLTPEQAKVADNQFYISLDKTGDSVVNQAALHYLQTSLNELIEKHKRTAPGDPWYQAFINYILKRQQERDLHTYTQLGHLVKHYKARSDNDKEHLKTELTQLHRQGLVLYYPQISDNKVWLNPQAVIRHIHTEILDLGTLKNSGGRVAKEYFDLLVDEQEIDTDLIALLKQEKVIFYHGHSDEYIIPNYLPLAKQDPNGYDLLTFGYDQTLAFTLRFARFIPMGLINQLICHFGILPDAKTFWRNQLLFTLGVRQDESGNKDTSQASKVLIKVTYHPEIRVRVYISGPKAQRLRHTAYLYYVIMGLYHDFDITREVAEFEAGFKAFSETRDSNKNLEKLQKAFKHHNYYVIYSHPPKDLSISLDNTHFVSATKLANSDTGTKIMVEGTSQLLDSADFQPFTHHHLRRPLKVFISYCHDDMAYKHTLEAHLTNLVRDHSIEIWQDGLIKPGELWDSQIRSAIDKADVVILLVSQAFIASSYVHTVELPKVLDKLADRKTRLYPVLLSACDIQGWQLWPQDVKSSLLGNQAVDMASYQFFPQDDKQRLVPINQLAHPEQAWTELTTALRKEINAQRN</sequence>
<proteinExistence type="predicted"/>
<dbReference type="SMART" id="SM00369">
    <property type="entry name" value="LRR_TYP"/>
    <property type="match status" value="6"/>
</dbReference>
<reference evidence="4 5" key="1">
    <citation type="submission" date="2018-01" db="EMBL/GenBank/DDBJ databases">
        <authorList>
            <person name="Paulsen S."/>
            <person name="Gram L.K."/>
        </authorList>
    </citation>
    <scope>NUCLEOTIDE SEQUENCE [LARGE SCALE GENOMIC DNA]</scope>
    <source>
        <strain evidence="4 5">S2676</strain>
    </source>
</reference>
<reference evidence="5" key="2">
    <citation type="submission" date="2019-06" db="EMBL/GenBank/DDBJ databases">
        <title>Co-occurence of chitin degradation, pigmentation and bioactivity in marine Pseudoalteromonas.</title>
        <authorList>
            <person name="Sonnenschein E.C."/>
            <person name="Bech P.K."/>
        </authorList>
    </citation>
    <scope>NUCLEOTIDE SEQUENCE [LARGE SCALE GENOMIC DNA]</scope>
    <source>
        <strain evidence="5">S2676</strain>
    </source>
</reference>
<dbReference type="InterPro" id="IPR001611">
    <property type="entry name" value="Leu-rich_rpt"/>
</dbReference>
<dbReference type="PANTHER" id="PTHR47566">
    <property type="match status" value="1"/>
</dbReference>
<gene>
    <name evidence="4" type="ORF">CWB99_08855</name>
</gene>
<keyword evidence="1" id="KW-0433">Leucine-rich repeat</keyword>
<dbReference type="EMBL" id="PNCI01000018">
    <property type="protein sequence ID" value="TMP29297.1"/>
    <property type="molecule type" value="Genomic_DNA"/>
</dbReference>
<dbReference type="SUPFAM" id="SSF52200">
    <property type="entry name" value="Toll/Interleukin receptor TIR domain"/>
    <property type="match status" value="1"/>
</dbReference>
<dbReference type="InterPro" id="IPR003591">
    <property type="entry name" value="Leu-rich_rpt_typical-subtyp"/>
</dbReference>
<dbReference type="InterPro" id="IPR027417">
    <property type="entry name" value="P-loop_NTPase"/>
</dbReference>
<dbReference type="InterPro" id="IPR052574">
    <property type="entry name" value="CDIRP"/>
</dbReference>
<evidence type="ECO:0000313" key="4">
    <source>
        <dbReference type="EMBL" id="TMP29297.1"/>
    </source>
</evidence>
<dbReference type="SMART" id="SM00255">
    <property type="entry name" value="TIR"/>
    <property type="match status" value="1"/>
</dbReference>
<dbReference type="InterPro" id="IPR025875">
    <property type="entry name" value="Leu-rich_rpt_4"/>
</dbReference>
<name>A0A5S3WNN9_9GAMM</name>
<evidence type="ECO:0000313" key="5">
    <source>
        <dbReference type="Proteomes" id="UP000310249"/>
    </source>
</evidence>
<dbReference type="PANTHER" id="PTHR47566:SF1">
    <property type="entry name" value="PROTEIN NUD1"/>
    <property type="match status" value="1"/>
</dbReference>
<organism evidence="4 5">
    <name type="scientific">Pseudoalteromonas rubra</name>
    <dbReference type="NCBI Taxonomy" id="43658"/>
    <lineage>
        <taxon>Bacteria</taxon>
        <taxon>Pseudomonadati</taxon>
        <taxon>Pseudomonadota</taxon>
        <taxon>Gammaproteobacteria</taxon>
        <taxon>Alteromonadales</taxon>
        <taxon>Pseudoalteromonadaceae</taxon>
        <taxon>Pseudoalteromonas</taxon>
    </lineage>
</organism>
<dbReference type="AlphaFoldDB" id="A0A5S3WNN9"/>
<dbReference type="InterPro" id="IPR000157">
    <property type="entry name" value="TIR_dom"/>
</dbReference>
<dbReference type="Proteomes" id="UP000310249">
    <property type="component" value="Unassembled WGS sequence"/>
</dbReference>
<dbReference type="Pfam" id="PF13676">
    <property type="entry name" value="TIR_2"/>
    <property type="match status" value="1"/>
</dbReference>
<keyword evidence="2" id="KW-0677">Repeat</keyword>
<dbReference type="SUPFAM" id="SSF52058">
    <property type="entry name" value="L domain-like"/>
    <property type="match status" value="1"/>
</dbReference>
<dbReference type="SUPFAM" id="SSF52540">
    <property type="entry name" value="P-loop containing nucleoside triphosphate hydrolases"/>
    <property type="match status" value="1"/>
</dbReference>
<dbReference type="Gene3D" id="3.40.50.10140">
    <property type="entry name" value="Toll/interleukin-1 receptor homology (TIR) domain"/>
    <property type="match status" value="1"/>
</dbReference>
<dbReference type="InterPro" id="IPR032675">
    <property type="entry name" value="LRR_dom_sf"/>
</dbReference>
<dbReference type="Pfam" id="PF12799">
    <property type="entry name" value="LRR_4"/>
    <property type="match status" value="3"/>
</dbReference>
<dbReference type="InterPro" id="IPR035897">
    <property type="entry name" value="Toll_tir_struct_dom_sf"/>
</dbReference>
<dbReference type="Gene3D" id="3.40.50.300">
    <property type="entry name" value="P-loop containing nucleotide triphosphate hydrolases"/>
    <property type="match status" value="1"/>
</dbReference>
<dbReference type="GO" id="GO:0007165">
    <property type="term" value="P:signal transduction"/>
    <property type="evidence" value="ECO:0007669"/>
    <property type="project" value="InterPro"/>
</dbReference>
<accession>A0A5S3WNN9</accession>
<comment type="caution">
    <text evidence="4">The sequence shown here is derived from an EMBL/GenBank/DDBJ whole genome shotgun (WGS) entry which is preliminary data.</text>
</comment>
<dbReference type="PROSITE" id="PS51450">
    <property type="entry name" value="LRR"/>
    <property type="match status" value="6"/>
</dbReference>
<feature type="domain" description="TIR" evidence="3">
    <location>
        <begin position="984"/>
        <end position="1114"/>
    </location>
</feature>
<dbReference type="Gene3D" id="3.80.10.10">
    <property type="entry name" value="Ribonuclease Inhibitor"/>
    <property type="match status" value="3"/>
</dbReference>
<evidence type="ECO:0000256" key="1">
    <source>
        <dbReference type="ARBA" id="ARBA00022614"/>
    </source>
</evidence>
<dbReference type="SMART" id="SM00365">
    <property type="entry name" value="LRR_SD22"/>
    <property type="match status" value="6"/>
</dbReference>
<dbReference type="PROSITE" id="PS50104">
    <property type="entry name" value="TIR"/>
    <property type="match status" value="1"/>
</dbReference>
<evidence type="ECO:0000259" key="3">
    <source>
        <dbReference type="PROSITE" id="PS50104"/>
    </source>
</evidence>
<evidence type="ECO:0000256" key="2">
    <source>
        <dbReference type="ARBA" id="ARBA00022737"/>
    </source>
</evidence>